<evidence type="ECO:0000259" key="5">
    <source>
        <dbReference type="PROSITE" id="PS50865"/>
    </source>
</evidence>
<evidence type="ECO:0000256" key="3">
    <source>
        <dbReference type="ARBA" id="ARBA00022833"/>
    </source>
</evidence>
<dbReference type="PANTHER" id="PTHR46758">
    <property type="entry name" value="MYND DOMAIN-CONTAINING"/>
    <property type="match status" value="1"/>
</dbReference>
<name>A0A8H7CGK2_9AGAR</name>
<dbReference type="GO" id="GO:0008270">
    <property type="term" value="F:zinc ion binding"/>
    <property type="evidence" value="ECO:0007669"/>
    <property type="project" value="UniProtKB-KW"/>
</dbReference>
<dbReference type="Proteomes" id="UP000620124">
    <property type="component" value="Unassembled WGS sequence"/>
</dbReference>
<dbReference type="AlphaFoldDB" id="A0A8H7CGK2"/>
<evidence type="ECO:0000313" key="6">
    <source>
        <dbReference type="EMBL" id="KAF7334678.1"/>
    </source>
</evidence>
<keyword evidence="1" id="KW-0479">Metal-binding</keyword>
<organism evidence="6 7">
    <name type="scientific">Mycena venus</name>
    <dbReference type="NCBI Taxonomy" id="2733690"/>
    <lineage>
        <taxon>Eukaryota</taxon>
        <taxon>Fungi</taxon>
        <taxon>Dikarya</taxon>
        <taxon>Basidiomycota</taxon>
        <taxon>Agaricomycotina</taxon>
        <taxon>Agaricomycetes</taxon>
        <taxon>Agaricomycetidae</taxon>
        <taxon>Agaricales</taxon>
        <taxon>Marasmiineae</taxon>
        <taxon>Mycenaceae</taxon>
        <taxon>Mycena</taxon>
    </lineage>
</organism>
<sequence length="419" mass="47032">MLHDDAVVSVPDAAYGYTMIFHLLSLDSQEPSNFADILDAVGGSQNRLASALNQYIVRTCTALPSEMAMKSLAHTINFLAETYEARETFRSILLAEGIVSSIVLTLGSALSAGFLRHIISFSVSPWAADKEISSLLDVLILGHLLQGLASYKVVIQMKISLSEVEEASASLQFQQSACFEYWRSFAALASSRIEMLCLWHSAGCPAFLACDNMKCGVINQRNEFRRCSGCRHAAYCSRECQIIDWQDGHRVECSEMRSVLQSRTLPWRERAFISAFFRFDYADLRFKIARDTITLLQKHPGKPICAVFNYSEPGALVCAVHLKDDFDALPAQRRPIEWATQWGRLVRSGGRMEMNLLAFTPSFMIFTTRSTTSKFHEGLRRIARDLPPDTNPSQSEKVNTCIRHLIQAMGDDAELKEIY</sequence>
<dbReference type="InterPro" id="IPR002893">
    <property type="entry name" value="Znf_MYND"/>
</dbReference>
<keyword evidence="3" id="KW-0862">Zinc</keyword>
<keyword evidence="7" id="KW-1185">Reference proteome</keyword>
<dbReference type="Pfam" id="PF01753">
    <property type="entry name" value="zf-MYND"/>
    <property type="match status" value="1"/>
</dbReference>
<proteinExistence type="predicted"/>
<comment type="caution">
    <text evidence="6">The sequence shown here is derived from an EMBL/GenBank/DDBJ whole genome shotgun (WGS) entry which is preliminary data.</text>
</comment>
<dbReference type="EMBL" id="JACAZI010000026">
    <property type="protein sequence ID" value="KAF7334678.1"/>
    <property type="molecule type" value="Genomic_DNA"/>
</dbReference>
<dbReference type="PROSITE" id="PS50865">
    <property type="entry name" value="ZF_MYND_2"/>
    <property type="match status" value="1"/>
</dbReference>
<accession>A0A8H7CGK2</accession>
<evidence type="ECO:0000256" key="2">
    <source>
        <dbReference type="ARBA" id="ARBA00022771"/>
    </source>
</evidence>
<dbReference type="InterPro" id="IPR044508">
    <property type="entry name" value="At5g50450/At1g67340-like"/>
</dbReference>
<protein>
    <submittedName>
        <fullName evidence="6">MYND-type domain-containing protein</fullName>
    </submittedName>
</protein>
<dbReference type="Gene3D" id="6.10.140.2220">
    <property type="match status" value="1"/>
</dbReference>
<evidence type="ECO:0000313" key="7">
    <source>
        <dbReference type="Proteomes" id="UP000620124"/>
    </source>
</evidence>
<dbReference type="OrthoDB" id="2617668at2759"/>
<evidence type="ECO:0000256" key="4">
    <source>
        <dbReference type="PROSITE-ProRule" id="PRU00134"/>
    </source>
</evidence>
<dbReference type="PANTHER" id="PTHR46758:SF2">
    <property type="entry name" value="OJ1485_B09.11 PROTEIN"/>
    <property type="match status" value="1"/>
</dbReference>
<dbReference type="SUPFAM" id="SSF144232">
    <property type="entry name" value="HIT/MYND zinc finger-like"/>
    <property type="match status" value="1"/>
</dbReference>
<gene>
    <name evidence="6" type="ORF">MVEN_02298400</name>
</gene>
<reference evidence="6" key="1">
    <citation type="submission" date="2020-05" db="EMBL/GenBank/DDBJ databases">
        <title>Mycena genomes resolve the evolution of fungal bioluminescence.</title>
        <authorList>
            <person name="Tsai I.J."/>
        </authorList>
    </citation>
    <scope>NUCLEOTIDE SEQUENCE</scope>
    <source>
        <strain evidence="6">CCC161011</strain>
    </source>
</reference>
<evidence type="ECO:0000256" key="1">
    <source>
        <dbReference type="ARBA" id="ARBA00022723"/>
    </source>
</evidence>
<keyword evidence="2 4" id="KW-0863">Zinc-finger</keyword>
<feature type="domain" description="MYND-type" evidence="5">
    <location>
        <begin position="212"/>
        <end position="253"/>
    </location>
</feature>